<evidence type="ECO:0000259" key="1">
    <source>
        <dbReference type="Pfam" id="PF01370"/>
    </source>
</evidence>
<dbReference type="Pfam" id="PF01370">
    <property type="entry name" value="Epimerase"/>
    <property type="match status" value="1"/>
</dbReference>
<dbReference type="AlphaFoldDB" id="A0A450TQS5"/>
<dbReference type="InterPro" id="IPR001509">
    <property type="entry name" value="Epimerase_deHydtase"/>
</dbReference>
<dbReference type="CDD" id="cd05228">
    <property type="entry name" value="AR_FR_like_1_SDR_e"/>
    <property type="match status" value="1"/>
</dbReference>
<organism evidence="2">
    <name type="scientific">Candidatus Kentrum sp. FW</name>
    <dbReference type="NCBI Taxonomy" id="2126338"/>
    <lineage>
        <taxon>Bacteria</taxon>
        <taxon>Pseudomonadati</taxon>
        <taxon>Pseudomonadota</taxon>
        <taxon>Gammaproteobacteria</taxon>
        <taxon>Candidatus Kentrum</taxon>
    </lineage>
</organism>
<name>A0A450TQS5_9GAMM</name>
<dbReference type="GO" id="GO:0005737">
    <property type="term" value="C:cytoplasm"/>
    <property type="evidence" value="ECO:0007669"/>
    <property type="project" value="TreeGrafter"/>
</dbReference>
<dbReference type="InterPro" id="IPR051783">
    <property type="entry name" value="NAD(P)-dependent_oxidoreduct"/>
</dbReference>
<evidence type="ECO:0000313" key="2">
    <source>
        <dbReference type="EMBL" id="VFJ70328.1"/>
    </source>
</evidence>
<dbReference type="InterPro" id="IPR017829">
    <property type="entry name" value="Hopanoid-assoc_sugar_epimerase"/>
</dbReference>
<feature type="domain" description="NAD-dependent epimerase/dehydratase" evidence="1">
    <location>
        <begin position="4"/>
        <end position="230"/>
    </location>
</feature>
<proteinExistence type="predicted"/>
<dbReference type="InterPro" id="IPR036291">
    <property type="entry name" value="NAD(P)-bd_dom_sf"/>
</dbReference>
<dbReference type="NCBIfam" id="TIGR03466">
    <property type="entry name" value="HpnA"/>
    <property type="match status" value="1"/>
</dbReference>
<protein>
    <submittedName>
        <fullName evidence="2">Dihydroflavonol-4-reductase</fullName>
    </submittedName>
</protein>
<dbReference type="EMBL" id="CAADFE010000022">
    <property type="protein sequence ID" value="VFJ70328.1"/>
    <property type="molecule type" value="Genomic_DNA"/>
</dbReference>
<dbReference type="Gene3D" id="3.40.50.720">
    <property type="entry name" value="NAD(P)-binding Rossmann-like Domain"/>
    <property type="match status" value="1"/>
</dbReference>
<dbReference type="PANTHER" id="PTHR48079">
    <property type="entry name" value="PROTEIN YEEZ"/>
    <property type="match status" value="1"/>
</dbReference>
<reference evidence="2" key="1">
    <citation type="submission" date="2019-02" db="EMBL/GenBank/DDBJ databases">
        <authorList>
            <person name="Gruber-Vodicka R. H."/>
            <person name="Seah K. B. B."/>
        </authorList>
    </citation>
    <scope>NUCLEOTIDE SEQUENCE</scope>
    <source>
        <strain evidence="2">BECK_BZ131</strain>
    </source>
</reference>
<dbReference type="SUPFAM" id="SSF51735">
    <property type="entry name" value="NAD(P)-binding Rossmann-fold domains"/>
    <property type="match status" value="1"/>
</dbReference>
<accession>A0A450TQS5</accession>
<dbReference type="PANTHER" id="PTHR48079:SF6">
    <property type="entry name" value="NAD(P)-BINDING DOMAIN-CONTAINING PROTEIN-RELATED"/>
    <property type="match status" value="1"/>
</dbReference>
<gene>
    <name evidence="2" type="ORF">BECKFW1821C_GA0114237_102238</name>
</gene>
<sequence>MTTLVTGATGFVGSAVARCLLEAGHHVRVMARPQSVLTNVQDLEVEIVTGDLTQPETLDGAVKGCDTLFHVAADYRLWVRDSETLYRANATGTQNLLRAAGDAGISKIVYTSSVATLGLNSDGRPGNENTPVGLENMIGHYKRSKYFAEQVVHRMIDEFQLPVIIVNPSTPIGPRDIKPTPTGRLVLDAARGRMPAYVDTGLNIVHVDDVAKGHLLALQRGRIGQRYILGGEDMTLREILHTISRITGRRAPKIRLPHNLVLPIAYLGEAWTRLSGGEEPRVTVDGVRMSKKLMYFSSDKARRALGYSPRPAREALADAVEWFLEQDYCSR</sequence>
<dbReference type="GO" id="GO:0004029">
    <property type="term" value="F:aldehyde dehydrogenase (NAD+) activity"/>
    <property type="evidence" value="ECO:0007669"/>
    <property type="project" value="TreeGrafter"/>
</dbReference>